<evidence type="ECO:0008006" key="3">
    <source>
        <dbReference type="Google" id="ProtNLM"/>
    </source>
</evidence>
<evidence type="ECO:0000313" key="1">
    <source>
        <dbReference type="EMBL" id="NYE82749.1"/>
    </source>
</evidence>
<dbReference type="AlphaFoldDB" id="A0A7Y9ITN9"/>
<dbReference type="RefSeq" id="WP_179585879.1">
    <property type="nucleotide sequence ID" value="NZ_JACBYR010000001.1"/>
</dbReference>
<organism evidence="1 2">
    <name type="scientific">Pigmentiphaga litoralis</name>
    <dbReference type="NCBI Taxonomy" id="516702"/>
    <lineage>
        <taxon>Bacteria</taxon>
        <taxon>Pseudomonadati</taxon>
        <taxon>Pseudomonadota</taxon>
        <taxon>Betaproteobacteria</taxon>
        <taxon>Burkholderiales</taxon>
        <taxon>Alcaligenaceae</taxon>
        <taxon>Pigmentiphaga</taxon>
    </lineage>
</organism>
<dbReference type="InterPro" id="IPR046249">
    <property type="entry name" value="DUF6282"/>
</dbReference>
<keyword evidence="2" id="KW-1185">Reference proteome</keyword>
<protein>
    <recommendedName>
        <fullName evidence="3">Amidohydrolase</fullName>
    </recommendedName>
</protein>
<proteinExistence type="predicted"/>
<evidence type="ECO:0000313" key="2">
    <source>
        <dbReference type="Proteomes" id="UP000542125"/>
    </source>
</evidence>
<dbReference type="Proteomes" id="UP000542125">
    <property type="component" value="Unassembled WGS sequence"/>
</dbReference>
<dbReference type="SUPFAM" id="SSF51556">
    <property type="entry name" value="Metallo-dependent hydrolases"/>
    <property type="match status" value="1"/>
</dbReference>
<reference evidence="1 2" key="1">
    <citation type="submission" date="2020-07" db="EMBL/GenBank/DDBJ databases">
        <title>Genomic Encyclopedia of Type Strains, Phase IV (KMG-V): Genome sequencing to study the core and pangenomes of soil and plant-associated prokaryotes.</title>
        <authorList>
            <person name="Whitman W."/>
        </authorList>
    </citation>
    <scope>NUCLEOTIDE SEQUENCE [LARGE SCALE GENOMIC DNA]</scope>
    <source>
        <strain evidence="1 2">SAS40</strain>
    </source>
</reference>
<dbReference type="InterPro" id="IPR032466">
    <property type="entry name" value="Metal_Hydrolase"/>
</dbReference>
<accession>A0A7Y9ITN9</accession>
<name>A0A7Y9ITN9_9BURK</name>
<comment type="caution">
    <text evidence="1">The sequence shown here is derived from an EMBL/GenBank/DDBJ whole genome shotgun (WGS) entry which is preliminary data.</text>
</comment>
<dbReference type="Gene3D" id="3.20.20.140">
    <property type="entry name" value="Metal-dependent hydrolases"/>
    <property type="match status" value="1"/>
</dbReference>
<dbReference type="Pfam" id="PF19799">
    <property type="entry name" value="DUF6282"/>
    <property type="match status" value="1"/>
</dbReference>
<gene>
    <name evidence="1" type="ORF">FHW18_002020</name>
</gene>
<sequence length="315" mass="34734">MNAVPKPVPAPIGRDRDATIDQLVKGAIDLHCHSGPSVMARYLDHIEAMKEASEAGLRALLLKDHYYSATPVTALLNKHFSELGVLMLSGVPLNNAVGGLNVHAVEHGIKLGARLVWMPTFSSKNHIDHHKADAHFTDKFPQTKRKMIEPEPLTVLDAQGRLKPEVKDILDLIAEADVVLSGGHLHISEMWPLFDEARARGVKRILVNHPTYVVDATLDDMRELARQGVYMEHSMCMWVPGSKFKFYDPEFLQQVIDAGTVDLTILGSDLGQVGNPRIVDGFRSVIGTCLDLGHSEEDIRKMTSTNAATLMGLED</sequence>
<dbReference type="EMBL" id="JACBYR010000001">
    <property type="protein sequence ID" value="NYE82749.1"/>
    <property type="molecule type" value="Genomic_DNA"/>
</dbReference>